<keyword evidence="1" id="KW-0805">Transcription regulation</keyword>
<dbReference type="InterPro" id="IPR001138">
    <property type="entry name" value="Zn2Cys6_DnaBD"/>
</dbReference>
<dbReference type="RefSeq" id="XP_056472935.1">
    <property type="nucleotide sequence ID" value="XM_056622129.1"/>
</dbReference>
<evidence type="ECO:0000256" key="1">
    <source>
        <dbReference type="ARBA" id="ARBA00023015"/>
    </source>
</evidence>
<dbReference type="GO" id="GO:0000981">
    <property type="term" value="F:DNA-binding transcription factor activity, RNA polymerase II-specific"/>
    <property type="evidence" value="ECO:0007669"/>
    <property type="project" value="InterPro"/>
</dbReference>
<evidence type="ECO:0000256" key="3">
    <source>
        <dbReference type="ARBA" id="ARBA00023242"/>
    </source>
</evidence>
<comment type="caution">
    <text evidence="4">The sequence shown here is derived from an EMBL/GenBank/DDBJ whole genome shotgun (WGS) entry which is preliminary data.</text>
</comment>
<reference evidence="4" key="2">
    <citation type="journal article" date="2023" name="IMA Fungus">
        <title>Comparative genomic study of the Penicillium genus elucidates a diverse pangenome and 15 lateral gene transfer events.</title>
        <authorList>
            <person name="Petersen C."/>
            <person name="Sorensen T."/>
            <person name="Nielsen M.R."/>
            <person name="Sondergaard T.E."/>
            <person name="Sorensen J.L."/>
            <person name="Fitzpatrick D.A."/>
            <person name="Frisvad J.C."/>
            <person name="Nielsen K.L."/>
        </authorList>
    </citation>
    <scope>NUCLEOTIDE SEQUENCE</scope>
    <source>
        <strain evidence="4">IBT 30761</strain>
    </source>
</reference>
<dbReference type="PANTHER" id="PTHR38111">
    <property type="entry name" value="ZN(2)-C6 FUNGAL-TYPE DOMAIN-CONTAINING PROTEIN-RELATED"/>
    <property type="match status" value="1"/>
</dbReference>
<evidence type="ECO:0000256" key="2">
    <source>
        <dbReference type="ARBA" id="ARBA00023163"/>
    </source>
</evidence>
<proteinExistence type="predicted"/>
<sequence>MSQRGWGIAHAGRRGLSFLTQAEPSLWSVCDATKPECVRCQKRGIPCPGYEKTRIFIHQSDISKRPTREIVHPQSIRHAKPSQLTPVVQTGPVMRTQLYSFLLGAYFPTNIRGTTDIERVQYFFLNSSNMLERPGGKKDKFMISEKALSAMSCISLGRMNRDYRMARYGVQLHSATMHLISKLMIQDPYNEDYIRAMVILKILEIYAITAVNFSRDEFEYLIESGTGHPVDGLFEIFVDLGSLVTAVERTDHSDRARCQELLQNCRALKKRILSWYSNNLELIGGPPLIRDEFNQQALPLAAHLFGDAYSFTSLDNARLHMFFWKALIITHSVIYQAEVLDLAHTHEFTTDPTTHQEYLLAGFYADQFCRSIPYFLQGHVELWGMVAVLVSMPHTLKVYIHLRNREKFSWCLEFCSFLSSFGIEMATYVKEAWRRTWFLAEDPAINSMLSLSLRYGLSKEIPVSAGGTHGEVVEVEEVQGQQNQL</sequence>
<accession>A0A9W9EZW7</accession>
<keyword evidence="3" id="KW-0539">Nucleus</keyword>
<dbReference type="InterPro" id="IPR053178">
    <property type="entry name" value="Osmoadaptation_assoc"/>
</dbReference>
<keyword evidence="2" id="KW-0804">Transcription</keyword>
<dbReference type="OrthoDB" id="4491390at2759"/>
<keyword evidence="5" id="KW-1185">Reference proteome</keyword>
<name>A0A9W9EZW7_9EURO</name>
<evidence type="ECO:0000313" key="5">
    <source>
        <dbReference type="Proteomes" id="UP001149074"/>
    </source>
</evidence>
<dbReference type="PANTHER" id="PTHR38111:SF2">
    <property type="entry name" value="FINGER DOMAIN PROTEIN, PUTATIVE (AFU_ORTHOLOGUE AFUA_1G01560)-RELATED"/>
    <property type="match status" value="1"/>
</dbReference>
<dbReference type="GeneID" id="81361108"/>
<dbReference type="AlphaFoldDB" id="A0A9W9EZW7"/>
<gene>
    <name evidence="4" type="ORF">N7532_009638</name>
</gene>
<protein>
    <recommendedName>
        <fullName evidence="6">Zn(2)-C6 fungal-type domain-containing protein</fullName>
    </recommendedName>
</protein>
<evidence type="ECO:0008006" key="6">
    <source>
        <dbReference type="Google" id="ProtNLM"/>
    </source>
</evidence>
<dbReference type="CDD" id="cd00067">
    <property type="entry name" value="GAL4"/>
    <property type="match status" value="1"/>
</dbReference>
<dbReference type="EMBL" id="JAPQKI010000009">
    <property type="protein sequence ID" value="KAJ5090954.1"/>
    <property type="molecule type" value="Genomic_DNA"/>
</dbReference>
<dbReference type="Proteomes" id="UP001149074">
    <property type="component" value="Unassembled WGS sequence"/>
</dbReference>
<organism evidence="4 5">
    <name type="scientific">Penicillium argentinense</name>
    <dbReference type="NCBI Taxonomy" id="1131581"/>
    <lineage>
        <taxon>Eukaryota</taxon>
        <taxon>Fungi</taxon>
        <taxon>Dikarya</taxon>
        <taxon>Ascomycota</taxon>
        <taxon>Pezizomycotina</taxon>
        <taxon>Eurotiomycetes</taxon>
        <taxon>Eurotiomycetidae</taxon>
        <taxon>Eurotiales</taxon>
        <taxon>Aspergillaceae</taxon>
        <taxon>Penicillium</taxon>
    </lineage>
</organism>
<dbReference type="GO" id="GO:0008270">
    <property type="term" value="F:zinc ion binding"/>
    <property type="evidence" value="ECO:0007669"/>
    <property type="project" value="InterPro"/>
</dbReference>
<evidence type="ECO:0000313" key="4">
    <source>
        <dbReference type="EMBL" id="KAJ5090954.1"/>
    </source>
</evidence>
<reference evidence="4" key="1">
    <citation type="submission" date="2022-11" db="EMBL/GenBank/DDBJ databases">
        <authorList>
            <person name="Petersen C."/>
        </authorList>
    </citation>
    <scope>NUCLEOTIDE SEQUENCE</scope>
    <source>
        <strain evidence="4">IBT 30761</strain>
    </source>
</reference>